<dbReference type="EMBL" id="UYRU01001864">
    <property type="protein sequence ID" value="VDK32727.1"/>
    <property type="molecule type" value="Genomic_DNA"/>
</dbReference>
<dbReference type="OrthoDB" id="6279454at2759"/>
<protein>
    <recommendedName>
        <fullName evidence="3">Cadherin domain-containing protein</fullName>
    </recommendedName>
</protein>
<accession>A0A3P6PJ16</accession>
<organism evidence="1 2">
    <name type="scientific">Dibothriocephalus latus</name>
    <name type="common">Fish tapeworm</name>
    <name type="synonym">Diphyllobothrium latum</name>
    <dbReference type="NCBI Taxonomy" id="60516"/>
    <lineage>
        <taxon>Eukaryota</taxon>
        <taxon>Metazoa</taxon>
        <taxon>Spiralia</taxon>
        <taxon>Lophotrochozoa</taxon>
        <taxon>Platyhelminthes</taxon>
        <taxon>Cestoda</taxon>
        <taxon>Eucestoda</taxon>
        <taxon>Diphyllobothriidea</taxon>
        <taxon>Diphyllobothriidae</taxon>
        <taxon>Dibothriocephalus</taxon>
    </lineage>
</organism>
<dbReference type="Proteomes" id="UP000281553">
    <property type="component" value="Unassembled WGS sequence"/>
</dbReference>
<dbReference type="GO" id="GO:0005509">
    <property type="term" value="F:calcium ion binding"/>
    <property type="evidence" value="ECO:0007669"/>
    <property type="project" value="InterPro"/>
</dbReference>
<dbReference type="Gene3D" id="2.60.40.60">
    <property type="entry name" value="Cadherins"/>
    <property type="match status" value="1"/>
</dbReference>
<proteinExistence type="predicted"/>
<gene>
    <name evidence="1" type="ORF">DILT_LOCUS445</name>
</gene>
<dbReference type="AlphaFoldDB" id="A0A3P6PJ16"/>
<evidence type="ECO:0000313" key="1">
    <source>
        <dbReference type="EMBL" id="VDK32727.1"/>
    </source>
</evidence>
<evidence type="ECO:0008006" key="3">
    <source>
        <dbReference type="Google" id="ProtNLM"/>
    </source>
</evidence>
<name>A0A3P6PJ16_DIBLA</name>
<reference evidence="1 2" key="1">
    <citation type="submission" date="2018-11" db="EMBL/GenBank/DDBJ databases">
        <authorList>
            <consortium name="Pathogen Informatics"/>
        </authorList>
    </citation>
    <scope>NUCLEOTIDE SEQUENCE [LARGE SCALE GENOMIC DNA]</scope>
</reference>
<dbReference type="GO" id="GO:0016020">
    <property type="term" value="C:membrane"/>
    <property type="evidence" value="ECO:0007669"/>
    <property type="project" value="InterPro"/>
</dbReference>
<evidence type="ECO:0000313" key="2">
    <source>
        <dbReference type="Proteomes" id="UP000281553"/>
    </source>
</evidence>
<sequence>MCPTYEGASHRLHFQINVLDVNDEPPRFKPPWPNYPDAQAKAVLVNEISTPPGTRVFSAEATDADATADLVYSWSPGREVDTEGRFYISPTAIKFHVFVPVTAHPKNVSAHLVICEFIAPFQGRQKVQREAPFNGRHTILPFPRLHSACTARDYFGTCACVTVSITKPPKVPARSVAL</sequence>
<keyword evidence="2" id="KW-1185">Reference proteome</keyword>
<dbReference type="SUPFAM" id="SSF49313">
    <property type="entry name" value="Cadherin-like"/>
    <property type="match status" value="1"/>
</dbReference>
<dbReference type="InterPro" id="IPR015919">
    <property type="entry name" value="Cadherin-like_sf"/>
</dbReference>